<evidence type="ECO:0000313" key="4">
    <source>
        <dbReference type="Proteomes" id="UP000280296"/>
    </source>
</evidence>
<evidence type="ECO:0000256" key="1">
    <source>
        <dbReference type="SAM" id="MobiDB-lite"/>
    </source>
</evidence>
<dbReference type="InterPro" id="IPR027417">
    <property type="entry name" value="P-loop_NTPase"/>
</dbReference>
<dbReference type="CDD" id="cd02042">
    <property type="entry name" value="ParAB_family"/>
    <property type="match status" value="1"/>
</dbReference>
<dbReference type="PANTHER" id="PTHR13696">
    <property type="entry name" value="P-LOOP CONTAINING NUCLEOSIDE TRIPHOSPHATE HYDROLASE"/>
    <property type="match status" value="1"/>
</dbReference>
<dbReference type="InterPro" id="IPR050678">
    <property type="entry name" value="DNA_Partitioning_ATPase"/>
</dbReference>
<name>A0A432MK04_9BACT</name>
<dbReference type="Pfam" id="PF13614">
    <property type="entry name" value="AAA_31"/>
    <property type="match status" value="1"/>
</dbReference>
<keyword evidence="4" id="KW-1185">Reference proteome</keyword>
<dbReference type="AlphaFoldDB" id="A0A432MK04"/>
<protein>
    <submittedName>
        <fullName evidence="3">ParA family protein</fullName>
    </submittedName>
</protein>
<dbReference type="FunFam" id="3.40.50.300:FF:000285">
    <property type="entry name" value="Sporulation initiation inhibitor Soj"/>
    <property type="match status" value="1"/>
</dbReference>
<feature type="region of interest" description="Disordered" evidence="1">
    <location>
        <begin position="266"/>
        <end position="302"/>
    </location>
</feature>
<dbReference type="InterPro" id="IPR025669">
    <property type="entry name" value="AAA_dom"/>
</dbReference>
<dbReference type="SUPFAM" id="SSF52540">
    <property type="entry name" value="P-loop containing nucleoside triphosphate hydrolases"/>
    <property type="match status" value="1"/>
</dbReference>
<gene>
    <name evidence="3" type="ORF">TsocGM_12315</name>
</gene>
<dbReference type="RefSeq" id="WP_126725674.1">
    <property type="nucleotide sequence ID" value="NZ_RYZH01000021.1"/>
</dbReference>
<sequence>MTRRIAVLNQKGGVGKTTTTVNLAAALANEGHRTLVLDLDPQAHATLHLGLMPGRSGPSLYEVLTQGLPLKEVRRTVADNLDVCGSHIDLAAAEVELIGTVGREVILRDQLAAEDGEPYDFVIMDCPPSLGILTLNALCAAREVFIPLQAHFLALHGLSKLLETIHLVSKRVNRDLRVSGVVLCLYESGTRLGAEVVEDLERFFESRRQASSPWSDAQIFRTRIRRNIRLAECPSFGQSIFQYAPTSRGAADYASLAGEIQGRAPAGFWASSDQPSPAAEPDSDGEVPAVPAHSPRADAPAA</sequence>
<evidence type="ECO:0000313" key="3">
    <source>
        <dbReference type="EMBL" id="RUL87458.1"/>
    </source>
</evidence>
<dbReference type="Proteomes" id="UP000280296">
    <property type="component" value="Unassembled WGS sequence"/>
</dbReference>
<reference evidence="3 4" key="1">
    <citation type="submission" date="2018-12" db="EMBL/GenBank/DDBJ databases">
        <authorList>
            <person name="Toschakov S.V."/>
        </authorList>
    </citation>
    <scope>NUCLEOTIDE SEQUENCE [LARGE SCALE GENOMIC DNA]</scope>
    <source>
        <strain evidence="3 4">GM2012</strain>
    </source>
</reference>
<dbReference type="OrthoDB" id="9815116at2"/>
<evidence type="ECO:0000259" key="2">
    <source>
        <dbReference type="Pfam" id="PF13614"/>
    </source>
</evidence>
<dbReference type="EMBL" id="RYZH01000021">
    <property type="protein sequence ID" value="RUL87458.1"/>
    <property type="molecule type" value="Genomic_DNA"/>
</dbReference>
<accession>A0A432MK04</accession>
<organism evidence="3 4">
    <name type="scientific">Tautonia sociabilis</name>
    <dbReference type="NCBI Taxonomy" id="2080755"/>
    <lineage>
        <taxon>Bacteria</taxon>
        <taxon>Pseudomonadati</taxon>
        <taxon>Planctomycetota</taxon>
        <taxon>Planctomycetia</taxon>
        <taxon>Isosphaerales</taxon>
        <taxon>Isosphaeraceae</taxon>
        <taxon>Tautonia</taxon>
    </lineage>
</organism>
<comment type="caution">
    <text evidence="3">The sequence shown here is derived from an EMBL/GenBank/DDBJ whole genome shotgun (WGS) entry which is preliminary data.</text>
</comment>
<dbReference type="Gene3D" id="3.40.50.300">
    <property type="entry name" value="P-loop containing nucleotide triphosphate hydrolases"/>
    <property type="match status" value="1"/>
</dbReference>
<dbReference type="PANTHER" id="PTHR13696:SF52">
    <property type="entry name" value="PARA FAMILY PROTEIN CT_582"/>
    <property type="match status" value="1"/>
</dbReference>
<proteinExistence type="predicted"/>
<reference evidence="3 4" key="2">
    <citation type="submission" date="2019-01" db="EMBL/GenBank/DDBJ databases">
        <title>Tautonia sociabilis, a novel thermotolerant planctomycete of Isosphaeraceae family, isolated from a 4000 m deep subterranean habitat.</title>
        <authorList>
            <person name="Kovaleva O.L."/>
            <person name="Elcheninov A.G."/>
            <person name="Van Heerden E."/>
            <person name="Toshchakov S.V."/>
            <person name="Novikov A."/>
            <person name="Bonch-Osmolovskaya E.A."/>
            <person name="Kublanov I.V."/>
        </authorList>
    </citation>
    <scope>NUCLEOTIDE SEQUENCE [LARGE SCALE GENOMIC DNA]</scope>
    <source>
        <strain evidence="3 4">GM2012</strain>
    </source>
</reference>
<feature type="domain" description="AAA" evidence="2">
    <location>
        <begin position="3"/>
        <end position="177"/>
    </location>
</feature>